<protein>
    <submittedName>
        <fullName evidence="7">Metallo-beta-lactamase superfamily protein</fullName>
    </submittedName>
</protein>
<dbReference type="InterPro" id="IPR051013">
    <property type="entry name" value="MBL_superfamily_lactonases"/>
</dbReference>
<dbReference type="Proteomes" id="UP000799428">
    <property type="component" value="Unassembled WGS sequence"/>
</dbReference>
<dbReference type="GO" id="GO:0016787">
    <property type="term" value="F:hydrolase activity"/>
    <property type="evidence" value="ECO:0007669"/>
    <property type="project" value="UniProtKB-KW"/>
</dbReference>
<keyword evidence="8" id="KW-1185">Reference proteome</keyword>
<keyword evidence="5" id="KW-0862">Zinc</keyword>
<dbReference type="EMBL" id="MU005765">
    <property type="protein sequence ID" value="KAF2712992.1"/>
    <property type="molecule type" value="Genomic_DNA"/>
</dbReference>
<gene>
    <name evidence="7" type="ORF">K504DRAFT_370676</name>
</gene>
<evidence type="ECO:0000256" key="4">
    <source>
        <dbReference type="ARBA" id="ARBA00022801"/>
    </source>
</evidence>
<name>A0A6G1KKI2_9PLEO</name>
<dbReference type="InterPro" id="IPR036866">
    <property type="entry name" value="RibonucZ/Hydroxyglut_hydro"/>
</dbReference>
<dbReference type="GO" id="GO:0046872">
    <property type="term" value="F:metal ion binding"/>
    <property type="evidence" value="ECO:0007669"/>
    <property type="project" value="UniProtKB-KW"/>
</dbReference>
<dbReference type="SMART" id="SM00849">
    <property type="entry name" value="Lactamase_B"/>
    <property type="match status" value="1"/>
</dbReference>
<evidence type="ECO:0000256" key="3">
    <source>
        <dbReference type="ARBA" id="ARBA00022723"/>
    </source>
</evidence>
<sequence>MHEPAAAPDGHTTITFLQTGTCQIKTVMYTQPATRSMALRRLNIFTGKEWTDPLPIGAFLVKHSSGPFLFDAGESTCCNNPGYFPMWTKPIQSLSTTQINPEDSIVKQLRKHGVEPKDLKGIVLSHLHHDHAGGLDEIIIEAPEVPIYISKPHWVAFGTHPFKASIQGSAPQHWPKSFPPRMLELKKEPVGPWTHSYPLTDDGRIVAVDTPGHVPGHVSLVVRCENDNGTDTTYFLTGDATYGIALLEAEETDGVNDDPVRALESLRMIKEFARQQEVVVLPSHDADTPRLLAEKIAYSPKSLSKK</sequence>
<comment type="similarity">
    <text evidence="2">Belongs to the metallo-beta-lactamase superfamily.</text>
</comment>
<dbReference type="Gene3D" id="3.60.15.10">
    <property type="entry name" value="Ribonuclease Z/Hydroxyacylglutathione hydrolase-like"/>
    <property type="match status" value="1"/>
</dbReference>
<evidence type="ECO:0000256" key="2">
    <source>
        <dbReference type="ARBA" id="ARBA00007749"/>
    </source>
</evidence>
<evidence type="ECO:0000256" key="1">
    <source>
        <dbReference type="ARBA" id="ARBA00001947"/>
    </source>
</evidence>
<evidence type="ECO:0000313" key="8">
    <source>
        <dbReference type="Proteomes" id="UP000799428"/>
    </source>
</evidence>
<dbReference type="PANTHER" id="PTHR42978">
    <property type="entry name" value="QUORUM-QUENCHING LACTONASE YTNP-RELATED-RELATED"/>
    <property type="match status" value="1"/>
</dbReference>
<reference evidence="7" key="1">
    <citation type="journal article" date="2020" name="Stud. Mycol.">
        <title>101 Dothideomycetes genomes: a test case for predicting lifestyles and emergence of pathogens.</title>
        <authorList>
            <person name="Haridas S."/>
            <person name="Albert R."/>
            <person name="Binder M."/>
            <person name="Bloem J."/>
            <person name="Labutti K."/>
            <person name="Salamov A."/>
            <person name="Andreopoulos B."/>
            <person name="Baker S."/>
            <person name="Barry K."/>
            <person name="Bills G."/>
            <person name="Bluhm B."/>
            <person name="Cannon C."/>
            <person name="Castanera R."/>
            <person name="Culley D."/>
            <person name="Daum C."/>
            <person name="Ezra D."/>
            <person name="Gonzalez J."/>
            <person name="Henrissat B."/>
            <person name="Kuo A."/>
            <person name="Liang C."/>
            <person name="Lipzen A."/>
            <person name="Lutzoni F."/>
            <person name="Magnuson J."/>
            <person name="Mondo S."/>
            <person name="Nolan M."/>
            <person name="Ohm R."/>
            <person name="Pangilinan J."/>
            <person name="Park H.-J."/>
            <person name="Ramirez L."/>
            <person name="Alfaro M."/>
            <person name="Sun H."/>
            <person name="Tritt A."/>
            <person name="Yoshinaga Y."/>
            <person name="Zwiers L.-H."/>
            <person name="Turgeon B."/>
            <person name="Goodwin S."/>
            <person name="Spatafora J."/>
            <person name="Crous P."/>
            <person name="Grigoriev I."/>
        </authorList>
    </citation>
    <scope>NUCLEOTIDE SEQUENCE</scope>
    <source>
        <strain evidence="7">CBS 279.74</strain>
    </source>
</reference>
<dbReference type="Pfam" id="PF00753">
    <property type="entry name" value="Lactamase_B"/>
    <property type="match status" value="1"/>
</dbReference>
<dbReference type="PANTHER" id="PTHR42978:SF2">
    <property type="entry name" value="102 KBASES UNSTABLE REGION: FROM 1 TO 119443"/>
    <property type="match status" value="1"/>
</dbReference>
<dbReference type="CDD" id="cd07729">
    <property type="entry name" value="AHL_lactonase_MBL-fold"/>
    <property type="match status" value="1"/>
</dbReference>
<dbReference type="OrthoDB" id="10250730at2759"/>
<dbReference type="AlphaFoldDB" id="A0A6G1KKI2"/>
<accession>A0A6G1KKI2</accession>
<comment type="cofactor">
    <cofactor evidence="1">
        <name>Zn(2+)</name>
        <dbReference type="ChEBI" id="CHEBI:29105"/>
    </cofactor>
</comment>
<keyword evidence="4" id="KW-0378">Hydrolase</keyword>
<evidence type="ECO:0000259" key="6">
    <source>
        <dbReference type="SMART" id="SM00849"/>
    </source>
</evidence>
<organism evidence="7 8">
    <name type="scientific">Pleomassaria siparia CBS 279.74</name>
    <dbReference type="NCBI Taxonomy" id="1314801"/>
    <lineage>
        <taxon>Eukaryota</taxon>
        <taxon>Fungi</taxon>
        <taxon>Dikarya</taxon>
        <taxon>Ascomycota</taxon>
        <taxon>Pezizomycotina</taxon>
        <taxon>Dothideomycetes</taxon>
        <taxon>Pleosporomycetidae</taxon>
        <taxon>Pleosporales</taxon>
        <taxon>Pleomassariaceae</taxon>
        <taxon>Pleomassaria</taxon>
    </lineage>
</organism>
<feature type="domain" description="Metallo-beta-lactamase" evidence="6">
    <location>
        <begin position="55"/>
        <end position="284"/>
    </location>
</feature>
<evidence type="ECO:0000313" key="7">
    <source>
        <dbReference type="EMBL" id="KAF2712992.1"/>
    </source>
</evidence>
<dbReference type="SUPFAM" id="SSF56281">
    <property type="entry name" value="Metallo-hydrolase/oxidoreductase"/>
    <property type="match status" value="1"/>
</dbReference>
<dbReference type="InterPro" id="IPR001279">
    <property type="entry name" value="Metallo-B-lactamas"/>
</dbReference>
<proteinExistence type="inferred from homology"/>
<evidence type="ECO:0000256" key="5">
    <source>
        <dbReference type="ARBA" id="ARBA00022833"/>
    </source>
</evidence>
<keyword evidence="3" id="KW-0479">Metal-binding</keyword>